<sequence>MKQLVELLAPVGSKEALCAAVESGADAVYLAGKLFGARAYAPNFDHEQLAEAIRFAHLRGVAVYVAVNTIVDNNEMAELAAYLQFLYQAGADAIIVQDLGVAYIARQVTPGLPLHASTQMTVHNLAGVTFLSETGFRRVVLARELALADIKYICQHSKAEIETFIHGALCICYSGQCLMSGMIGGRSGNRGRCAQPCRLPYTLVDEQGQDVLQQADTGEYLLSPKDLNTLELIPDFITAGVKSFKIEGRMKRPEYVAIVVDTYRRAIDAALNDKAAAIGEQEQKDLAQIFNRDFTTAYLSGRPGRNMMSDRRPNNRGVRIGRVTNYQAAGKLVTIKLDEPLNVSDIVEFWVKVGGRVSANVTAMTVNGQSVMTAPAGAAVTITVQSPVRINDRVFKVYDARLMERAQSFFAGPSAVRRIGIAVKVSVAEGRPLTVEILDSEGFTGTAQTNFIAERALKRPLNRETIAKQIERLGTTVFELRELECSVDGEVMVPISEINDARRRAVAELEKARLERFKRPALEKIQSVQQAELSVHDPVRRRKALTNARKPELSVHVDQLDKVEAALAGGADVIVFGGENFSHQPIGLTEYREAVKLVRRYGRKITLSTPRLVKEWQRKVLAEEFRLFGELKPDAVSVGNVGTLQLARTLLELPLHGDYPLNIYNNAAIAFLAGQGLSSVTLSPELNFSQVEDIAGKSPIPVECIVQGHLTLMVSEHCSMGSYLGGLHAGSCSKVCRQGYFWLKDRKNERFPVITDQFCRMHVLNAKELNMLPHVLKFGNIGVDRIRIEGKYSQAGALGKITRLYREILDQGEKHPRLAEPSIPANENQALTRGHYFRGVL</sequence>
<keyword evidence="3" id="KW-1185">Reference proteome</keyword>
<accession>A0A1G9KL71</accession>
<organism evidence="2 3">
    <name type="scientific">Dendrosporobacter quercicolus</name>
    <dbReference type="NCBI Taxonomy" id="146817"/>
    <lineage>
        <taxon>Bacteria</taxon>
        <taxon>Bacillati</taxon>
        <taxon>Bacillota</taxon>
        <taxon>Negativicutes</taxon>
        <taxon>Selenomonadales</taxon>
        <taxon>Sporomusaceae</taxon>
        <taxon>Dendrosporobacter</taxon>
    </lineage>
</organism>
<dbReference type="PANTHER" id="PTHR30217">
    <property type="entry name" value="PEPTIDASE U32 FAMILY"/>
    <property type="match status" value="1"/>
</dbReference>
<dbReference type="GO" id="GO:0008233">
    <property type="term" value="F:peptidase activity"/>
    <property type="evidence" value="ECO:0007669"/>
    <property type="project" value="UniProtKB-KW"/>
</dbReference>
<dbReference type="GO" id="GO:0006508">
    <property type="term" value="P:proteolysis"/>
    <property type="evidence" value="ECO:0007669"/>
    <property type="project" value="UniProtKB-KW"/>
</dbReference>
<dbReference type="PANTHER" id="PTHR30217:SF10">
    <property type="entry name" value="23S RRNA 5-HYDROXYCYTIDINE C2501 SYNTHASE"/>
    <property type="match status" value="1"/>
</dbReference>
<dbReference type="Pfam" id="PF01136">
    <property type="entry name" value="Peptidase_U32"/>
    <property type="match status" value="2"/>
</dbReference>
<reference evidence="2 3" key="1">
    <citation type="submission" date="2016-10" db="EMBL/GenBank/DDBJ databases">
        <authorList>
            <person name="de Groot N.N."/>
        </authorList>
    </citation>
    <scope>NUCLEOTIDE SEQUENCE [LARGE SCALE GENOMIC DNA]</scope>
    <source>
        <strain evidence="2 3">DSM 1736</strain>
    </source>
</reference>
<evidence type="ECO:0000259" key="1">
    <source>
        <dbReference type="Pfam" id="PF12392"/>
    </source>
</evidence>
<keyword evidence="2" id="KW-0645">Protease</keyword>
<dbReference type="InterPro" id="IPR020988">
    <property type="entry name" value="Pept_U32_collagenase"/>
</dbReference>
<dbReference type="InterPro" id="IPR051454">
    <property type="entry name" value="RNA/ubiquinone_mod_enzymes"/>
</dbReference>
<proteinExistence type="predicted"/>
<dbReference type="STRING" id="146817.SAMN04488502_10171"/>
<dbReference type="AlphaFoldDB" id="A0A1G9KL71"/>
<keyword evidence="2" id="KW-0378">Hydrolase</keyword>
<dbReference type="Proteomes" id="UP000214880">
    <property type="component" value="Unassembled WGS sequence"/>
</dbReference>
<dbReference type="PROSITE" id="PS01276">
    <property type="entry name" value="PEPTIDASE_U32"/>
    <property type="match status" value="1"/>
</dbReference>
<evidence type="ECO:0000313" key="3">
    <source>
        <dbReference type="Proteomes" id="UP000214880"/>
    </source>
</evidence>
<dbReference type="InterPro" id="IPR001539">
    <property type="entry name" value="Peptidase_U32"/>
</dbReference>
<feature type="domain" description="Peptidase U32 collagenase" evidence="1">
    <location>
        <begin position="394"/>
        <end position="514"/>
    </location>
</feature>
<name>A0A1G9KL71_9FIRM</name>
<protein>
    <submittedName>
        <fullName evidence="2">Putative protease</fullName>
    </submittedName>
</protein>
<dbReference type="Pfam" id="PF12392">
    <property type="entry name" value="DUF3656"/>
    <property type="match status" value="1"/>
</dbReference>
<evidence type="ECO:0000313" key="2">
    <source>
        <dbReference type="EMBL" id="SDL50402.1"/>
    </source>
</evidence>
<dbReference type="EMBL" id="FNHB01000001">
    <property type="protein sequence ID" value="SDL50402.1"/>
    <property type="molecule type" value="Genomic_DNA"/>
</dbReference>
<gene>
    <name evidence="2" type="ORF">SAMN04488502_10171</name>
</gene>